<name>A0A0F3MI30_9RICK</name>
<dbReference type="STRING" id="1359168.OCHUTO_0983"/>
<gene>
    <name evidence="1" type="ORF">OCHUTO_0983</name>
</gene>
<dbReference type="SMART" id="SM00028">
    <property type="entry name" value="TPR"/>
    <property type="match status" value="2"/>
</dbReference>
<dbReference type="SUPFAM" id="SSF48452">
    <property type="entry name" value="TPR-like"/>
    <property type="match status" value="1"/>
</dbReference>
<dbReference type="InterPro" id="IPR019734">
    <property type="entry name" value="TPR_rpt"/>
</dbReference>
<dbReference type="Gene3D" id="1.25.40.10">
    <property type="entry name" value="Tetratricopeptide repeat domain"/>
    <property type="match status" value="1"/>
</dbReference>
<dbReference type="EMBL" id="LANP01000028">
    <property type="protein sequence ID" value="KJV55112.1"/>
    <property type="molecule type" value="Genomic_DNA"/>
</dbReference>
<proteinExistence type="predicted"/>
<dbReference type="RefSeq" id="WP_156961301.1">
    <property type="nucleotide sequence ID" value="NZ_LANP01000028.1"/>
</dbReference>
<dbReference type="AlphaFoldDB" id="A0A0F3MI30"/>
<keyword evidence="2" id="KW-1185">Reference proteome</keyword>
<comment type="caution">
    <text evidence="1">The sequence shown here is derived from an EMBL/GenBank/DDBJ whole genome shotgun (WGS) entry which is preliminary data.</text>
</comment>
<organism evidence="1 2">
    <name type="scientific">Orientia chuto str. Dubai</name>
    <dbReference type="NCBI Taxonomy" id="1359168"/>
    <lineage>
        <taxon>Bacteria</taxon>
        <taxon>Pseudomonadati</taxon>
        <taxon>Pseudomonadota</taxon>
        <taxon>Alphaproteobacteria</taxon>
        <taxon>Rickettsiales</taxon>
        <taxon>Rickettsiaceae</taxon>
        <taxon>Rickettsieae</taxon>
        <taxon>Orientia</taxon>
    </lineage>
</organism>
<dbReference type="PATRIC" id="fig|1359168.3.peg.707"/>
<dbReference type="OrthoDB" id="146908at2"/>
<evidence type="ECO:0000313" key="1">
    <source>
        <dbReference type="EMBL" id="KJV55112.1"/>
    </source>
</evidence>
<reference evidence="1 2" key="1">
    <citation type="submission" date="2015-02" db="EMBL/GenBank/DDBJ databases">
        <title>Genome Sequencing of Rickettsiales.</title>
        <authorList>
            <person name="Daugherty S.C."/>
            <person name="Su Q."/>
            <person name="Abolude K."/>
            <person name="Beier-Sexton M."/>
            <person name="Carlyon J.A."/>
            <person name="Carter R."/>
            <person name="Day N.P."/>
            <person name="Dumler S.J."/>
            <person name="Dyachenko V."/>
            <person name="Godinez A."/>
            <person name="Kurtti T.J."/>
            <person name="Lichay M."/>
            <person name="Mullins K.E."/>
            <person name="Ott S."/>
            <person name="Pappas-Brown V."/>
            <person name="Paris D.H."/>
            <person name="Patel P."/>
            <person name="Richards A.L."/>
            <person name="Sadzewicz L."/>
            <person name="Sears K."/>
            <person name="Seidman D."/>
            <person name="Sengamalay N."/>
            <person name="Stenos J."/>
            <person name="Tallon L.J."/>
            <person name="Vincent G."/>
            <person name="Fraser C.M."/>
            <person name="Munderloh U."/>
            <person name="Dunning-Hotopp J.C."/>
        </authorList>
    </citation>
    <scope>NUCLEOTIDE SEQUENCE [LARGE SCALE GENOMIC DNA]</scope>
    <source>
        <strain evidence="1 2">Fuller</strain>
    </source>
</reference>
<accession>A0A0F3MI30</accession>
<dbReference type="Proteomes" id="UP000033616">
    <property type="component" value="Unassembled WGS sequence"/>
</dbReference>
<evidence type="ECO:0000313" key="2">
    <source>
        <dbReference type="Proteomes" id="UP000033616"/>
    </source>
</evidence>
<dbReference type="InterPro" id="IPR011990">
    <property type="entry name" value="TPR-like_helical_dom_sf"/>
</dbReference>
<sequence>MNENFNKSQLDSFDELFVGNPVDIERNLSALLPEAEKRTDKSVYLQILSQIALAQAMQQKFDIAHQTLDEAERLLEPQYQLAKIRLLLERGRVYHQSDRLDQALFFFIQSYDLSKLSPEFDFHTVNASHMVAIVEKHAEGKIEWNKRAINLAEQTKDEHCHAWLGPIYNNLAQNYIEAEKYLEALQSFEKCKAHAEEHGDQIVIRGALWGMGRALRGLNKLDQALDIQNDLLKEYEKISEQGLLPIELIYIGRGLVYEELAEIYFAKRSGEQSQKYACLAYEDLSKDAWMKKLYPKRIERMLELGKL</sequence>
<protein>
    <submittedName>
        <fullName evidence="1">Tetratricopeptide repeat family protein</fullName>
    </submittedName>
</protein>